<dbReference type="GO" id="GO:0016810">
    <property type="term" value="F:hydrolase activity, acting on carbon-nitrogen (but not peptide) bonds"/>
    <property type="evidence" value="ECO:0007669"/>
    <property type="project" value="InterPro"/>
</dbReference>
<protein>
    <recommendedName>
        <fullName evidence="14">Glycoside hydrolase/deacetylase</fullName>
    </recommendedName>
</protein>
<keyword evidence="6" id="KW-0119">Carbohydrate metabolism</keyword>
<feature type="disulfide bond" evidence="8">
    <location>
        <begin position="60"/>
        <end position="74"/>
    </location>
</feature>
<dbReference type="InParanoid" id="A0A5J5EL32"/>
<evidence type="ECO:0000256" key="8">
    <source>
        <dbReference type="PROSITE-ProRule" id="PRU00261"/>
    </source>
</evidence>
<evidence type="ECO:0000256" key="3">
    <source>
        <dbReference type="ARBA" id="ARBA00022723"/>
    </source>
</evidence>
<dbReference type="Pfam" id="PF01522">
    <property type="entry name" value="Polysacc_deac_1"/>
    <property type="match status" value="1"/>
</dbReference>
<dbReference type="PANTHER" id="PTHR46471:SF2">
    <property type="entry name" value="CHITIN DEACETYLASE-RELATED"/>
    <property type="match status" value="1"/>
</dbReference>
<dbReference type="CDD" id="cd10951">
    <property type="entry name" value="CE4_ClCDA_like"/>
    <property type="match status" value="1"/>
</dbReference>
<dbReference type="Gene3D" id="3.20.20.370">
    <property type="entry name" value="Glycoside hydrolase/deacetylase"/>
    <property type="match status" value="1"/>
</dbReference>
<dbReference type="EMBL" id="VXIS01000247">
    <property type="protein sequence ID" value="KAA8895726.1"/>
    <property type="molecule type" value="Genomic_DNA"/>
</dbReference>
<evidence type="ECO:0000256" key="7">
    <source>
        <dbReference type="ARBA" id="ARBA00023285"/>
    </source>
</evidence>
<evidence type="ECO:0000256" key="1">
    <source>
        <dbReference type="ARBA" id="ARBA00001941"/>
    </source>
</evidence>
<feature type="domain" description="NodB homology" evidence="11">
    <location>
        <begin position="85"/>
        <end position="276"/>
    </location>
</feature>
<sequence>MRVLEFTLALLLSALLSVGSSLSMAVEEARATLEGRDSPNGRCGAANNNYSCNSGSTKKCCSQYGWCGDTEGHCGSDIYSCTVDKTIALTFDDGPYLYTAGLLDILKQKGVKATFFITGNNLDKGAIDTTSSWSNLIRRIYNEGHQVGSHSWTHQDLSAISETNRRYEMIRNEQALLSILGRYPTYMRPPYISCNTACKNTMAAIGYHVIIWDLDTDDYNNITPQLIQNSKDRVTAALQEGWDSYLSIAHDIHYQTVYNLTAFQIDAGKAAGYTHVRLGECLGDPELNWYRTAL</sequence>
<dbReference type="PANTHER" id="PTHR46471">
    <property type="entry name" value="CHITIN DEACETYLASE"/>
    <property type="match status" value="1"/>
</dbReference>
<dbReference type="PROSITE" id="PS51677">
    <property type="entry name" value="NODB"/>
    <property type="match status" value="1"/>
</dbReference>
<dbReference type="InterPro" id="IPR036861">
    <property type="entry name" value="Endochitinase-like_sf"/>
</dbReference>
<evidence type="ECO:0000256" key="6">
    <source>
        <dbReference type="ARBA" id="ARBA00023277"/>
    </source>
</evidence>
<evidence type="ECO:0000256" key="9">
    <source>
        <dbReference type="SAM" id="SignalP"/>
    </source>
</evidence>
<gene>
    <name evidence="12" type="ORF">FN846DRAFT_1029593</name>
</gene>
<dbReference type="CDD" id="cd00035">
    <property type="entry name" value="ChtBD1"/>
    <property type="match status" value="1"/>
</dbReference>
<evidence type="ECO:0008006" key="14">
    <source>
        <dbReference type="Google" id="ProtNLM"/>
    </source>
</evidence>
<comment type="caution">
    <text evidence="12">The sequence shown here is derived from an EMBL/GenBank/DDBJ whole genome shotgun (WGS) entry which is preliminary data.</text>
</comment>
<keyword evidence="2 8" id="KW-0147">Chitin-binding</keyword>
<feature type="domain" description="Chitin-binding type-1" evidence="10">
    <location>
        <begin position="40"/>
        <end position="81"/>
    </location>
</feature>
<keyword evidence="5" id="KW-0378">Hydrolase</keyword>
<reference evidence="12 13" key="1">
    <citation type="submission" date="2019-09" db="EMBL/GenBank/DDBJ databases">
        <title>Draft genome of the ectomycorrhizal ascomycete Sphaerosporella brunnea.</title>
        <authorList>
            <consortium name="DOE Joint Genome Institute"/>
            <person name="Benucci G.M."/>
            <person name="Marozzi G."/>
            <person name="Antonielli L."/>
            <person name="Sanchez S."/>
            <person name="Marco P."/>
            <person name="Wang X."/>
            <person name="Falini L.B."/>
            <person name="Barry K."/>
            <person name="Haridas S."/>
            <person name="Lipzen A."/>
            <person name="Labutti K."/>
            <person name="Grigoriev I.V."/>
            <person name="Murat C."/>
            <person name="Martin F."/>
            <person name="Albertini E."/>
            <person name="Donnini D."/>
            <person name="Bonito G."/>
        </authorList>
    </citation>
    <scope>NUCLEOTIDE SEQUENCE [LARGE SCALE GENOMIC DNA]</scope>
    <source>
        <strain evidence="12 13">Sb_GMNB300</strain>
    </source>
</reference>
<evidence type="ECO:0000313" key="12">
    <source>
        <dbReference type="EMBL" id="KAA8895726.1"/>
    </source>
</evidence>
<name>A0A5J5EL32_9PEZI</name>
<keyword evidence="13" id="KW-1185">Reference proteome</keyword>
<dbReference type="AlphaFoldDB" id="A0A5J5EL32"/>
<keyword evidence="8" id="KW-1015">Disulfide bond</keyword>
<dbReference type="GO" id="GO:0005975">
    <property type="term" value="P:carbohydrate metabolic process"/>
    <property type="evidence" value="ECO:0007669"/>
    <property type="project" value="InterPro"/>
</dbReference>
<keyword evidence="7" id="KW-0170">Cobalt</keyword>
<dbReference type="SUPFAM" id="SSF88713">
    <property type="entry name" value="Glycoside hydrolase/deacetylase"/>
    <property type="match status" value="1"/>
</dbReference>
<dbReference type="FunCoup" id="A0A5J5EL32">
    <property type="interactions" value="35"/>
</dbReference>
<evidence type="ECO:0000256" key="4">
    <source>
        <dbReference type="ARBA" id="ARBA00022729"/>
    </source>
</evidence>
<dbReference type="GO" id="GO:0008061">
    <property type="term" value="F:chitin binding"/>
    <property type="evidence" value="ECO:0007669"/>
    <property type="project" value="UniProtKB-UniRule"/>
</dbReference>
<proteinExistence type="predicted"/>
<dbReference type="OrthoDB" id="2125469at2759"/>
<dbReference type="SMART" id="SM00270">
    <property type="entry name" value="ChtBD1"/>
    <property type="match status" value="1"/>
</dbReference>
<dbReference type="Gene3D" id="3.30.60.10">
    <property type="entry name" value="Endochitinase-like"/>
    <property type="match status" value="1"/>
</dbReference>
<comment type="cofactor">
    <cofactor evidence="1">
        <name>Co(2+)</name>
        <dbReference type="ChEBI" id="CHEBI:48828"/>
    </cofactor>
</comment>
<dbReference type="SUPFAM" id="SSF57016">
    <property type="entry name" value="Plant lectins/antimicrobial peptides"/>
    <property type="match status" value="1"/>
</dbReference>
<dbReference type="Proteomes" id="UP000326924">
    <property type="component" value="Unassembled WGS sequence"/>
</dbReference>
<keyword evidence="3" id="KW-0479">Metal-binding</keyword>
<keyword evidence="4 9" id="KW-0732">Signal</keyword>
<feature type="signal peptide" evidence="9">
    <location>
        <begin position="1"/>
        <end position="25"/>
    </location>
</feature>
<evidence type="ECO:0000259" key="10">
    <source>
        <dbReference type="PROSITE" id="PS50941"/>
    </source>
</evidence>
<dbReference type="InterPro" id="IPR001002">
    <property type="entry name" value="Chitin-bd_1"/>
</dbReference>
<evidence type="ECO:0000259" key="11">
    <source>
        <dbReference type="PROSITE" id="PS51677"/>
    </source>
</evidence>
<evidence type="ECO:0000256" key="2">
    <source>
        <dbReference type="ARBA" id="ARBA00022669"/>
    </source>
</evidence>
<dbReference type="PROSITE" id="PS50941">
    <property type="entry name" value="CHIT_BIND_I_2"/>
    <property type="match status" value="1"/>
</dbReference>
<organism evidence="12 13">
    <name type="scientific">Sphaerosporella brunnea</name>
    <dbReference type="NCBI Taxonomy" id="1250544"/>
    <lineage>
        <taxon>Eukaryota</taxon>
        <taxon>Fungi</taxon>
        <taxon>Dikarya</taxon>
        <taxon>Ascomycota</taxon>
        <taxon>Pezizomycotina</taxon>
        <taxon>Pezizomycetes</taxon>
        <taxon>Pezizales</taxon>
        <taxon>Pyronemataceae</taxon>
        <taxon>Sphaerosporella</taxon>
    </lineage>
</organism>
<comment type="caution">
    <text evidence="8">Lacks conserved residue(s) required for the propagation of feature annotation.</text>
</comment>
<evidence type="ECO:0000256" key="5">
    <source>
        <dbReference type="ARBA" id="ARBA00022801"/>
    </source>
</evidence>
<feature type="chain" id="PRO_5023817301" description="Glycoside hydrolase/deacetylase" evidence="9">
    <location>
        <begin position="26"/>
        <end position="294"/>
    </location>
</feature>
<dbReference type="InterPro" id="IPR002509">
    <property type="entry name" value="NODB_dom"/>
</dbReference>
<dbReference type="InterPro" id="IPR011330">
    <property type="entry name" value="Glyco_hydro/deAcase_b/a-brl"/>
</dbReference>
<accession>A0A5J5EL32</accession>
<evidence type="ECO:0000313" key="13">
    <source>
        <dbReference type="Proteomes" id="UP000326924"/>
    </source>
</evidence>
<dbReference type="GO" id="GO:0046872">
    <property type="term" value="F:metal ion binding"/>
    <property type="evidence" value="ECO:0007669"/>
    <property type="project" value="UniProtKB-KW"/>
</dbReference>